<dbReference type="InterPro" id="IPR002105">
    <property type="entry name" value="Dockerin_1_rpt"/>
</dbReference>
<evidence type="ECO:0000313" key="3">
    <source>
        <dbReference type="Proteomes" id="UP000319143"/>
    </source>
</evidence>
<name>A0A5C6E254_9BACT</name>
<dbReference type="Pfam" id="PF00404">
    <property type="entry name" value="Dockerin_1"/>
    <property type="match status" value="1"/>
</dbReference>
<evidence type="ECO:0000313" key="2">
    <source>
        <dbReference type="EMBL" id="TWU42564.1"/>
    </source>
</evidence>
<dbReference type="InterPro" id="IPR013783">
    <property type="entry name" value="Ig-like_fold"/>
</dbReference>
<dbReference type="Gene3D" id="2.60.40.10">
    <property type="entry name" value="Immunoglobulins"/>
    <property type="match status" value="1"/>
</dbReference>
<comment type="caution">
    <text evidence="2">The sequence shown here is derived from an EMBL/GenBank/DDBJ whole genome shotgun (WGS) entry which is preliminary data.</text>
</comment>
<dbReference type="AlphaFoldDB" id="A0A5C6E254"/>
<dbReference type="GO" id="GO:0004553">
    <property type="term" value="F:hydrolase activity, hydrolyzing O-glycosyl compounds"/>
    <property type="evidence" value="ECO:0007669"/>
    <property type="project" value="InterPro"/>
</dbReference>
<evidence type="ECO:0000256" key="1">
    <source>
        <dbReference type="SAM" id="MobiDB-lite"/>
    </source>
</evidence>
<dbReference type="GO" id="GO:0000272">
    <property type="term" value="P:polysaccharide catabolic process"/>
    <property type="evidence" value="ECO:0007669"/>
    <property type="project" value="InterPro"/>
</dbReference>
<accession>A0A5C6E254</accession>
<dbReference type="Pfam" id="PF17963">
    <property type="entry name" value="Big_9"/>
    <property type="match status" value="5"/>
</dbReference>
<protein>
    <recommendedName>
        <fullName evidence="4">Dockerin type I repeat protein</fullName>
    </recommendedName>
</protein>
<feature type="region of interest" description="Disordered" evidence="1">
    <location>
        <begin position="210"/>
        <end position="232"/>
    </location>
</feature>
<keyword evidence="3" id="KW-1185">Reference proteome</keyword>
<dbReference type="PANTHER" id="PTHR34720:SF9">
    <property type="entry name" value="BLR4714 PROTEIN"/>
    <property type="match status" value="1"/>
</dbReference>
<dbReference type="OrthoDB" id="9805159at2"/>
<dbReference type="NCBIfam" id="NF012211">
    <property type="entry name" value="tand_rpt_95"/>
    <property type="match status" value="5"/>
</dbReference>
<dbReference type="InterPro" id="IPR015919">
    <property type="entry name" value="Cadherin-like_sf"/>
</dbReference>
<proteinExistence type="predicted"/>
<reference evidence="2 3" key="1">
    <citation type="submission" date="2019-02" db="EMBL/GenBank/DDBJ databases">
        <title>Deep-cultivation of Planctomycetes and their phenomic and genomic characterization uncovers novel biology.</title>
        <authorList>
            <person name="Wiegand S."/>
            <person name="Jogler M."/>
            <person name="Boedeker C."/>
            <person name="Pinto D."/>
            <person name="Vollmers J."/>
            <person name="Rivas-Marin E."/>
            <person name="Kohn T."/>
            <person name="Peeters S.H."/>
            <person name="Heuer A."/>
            <person name="Rast P."/>
            <person name="Oberbeckmann S."/>
            <person name="Bunk B."/>
            <person name="Jeske O."/>
            <person name="Meyerdierks A."/>
            <person name="Storesund J.E."/>
            <person name="Kallscheuer N."/>
            <person name="Luecker S."/>
            <person name="Lage O.M."/>
            <person name="Pohl T."/>
            <person name="Merkel B.J."/>
            <person name="Hornburger P."/>
            <person name="Mueller R.-W."/>
            <person name="Bruemmer F."/>
            <person name="Labrenz M."/>
            <person name="Spormann A.M."/>
            <person name="Op Den Camp H."/>
            <person name="Overmann J."/>
            <person name="Amann R."/>
            <person name="Jetten M.S.M."/>
            <person name="Mascher T."/>
            <person name="Medema M.H."/>
            <person name="Devos D.P."/>
            <person name="Kaster A.-K."/>
            <person name="Ovreas L."/>
            <person name="Rohde M."/>
            <person name="Galperin M.Y."/>
            <person name="Jogler C."/>
        </authorList>
    </citation>
    <scope>NUCLEOTIDE SEQUENCE [LARGE SCALE GENOMIC DNA]</scope>
    <source>
        <strain evidence="2 3">Poly41</strain>
    </source>
</reference>
<sequence>MCLKRSRSRAWTTSEWTATDDSATTDEDTAVVMNVIANDSDPDGDSLLVDSIGVAAHGTIANNADGTITYTPDANYHGSDSFTYTLADGNGGVDTGTVMVSVTPVNDAPVAVDDDYVVDQDMSLVVPASGVLANDSDVDADTLSAAIVGDPSHGDVWLGEDGSFTYTPEDGFYGQDSFTYRVQDSSLVSDTATVTIMVNRVNSVPVANDDSYDVDEDQPINVATPGVLGNDRDDDGDPITANIISGVSHGQLNLNQDGSFNYTPEANFAGTDSFSYVANDGFGNSDQAIVTLTVNSVNDVPTAESQSIVLPEDDSKPVTLQGSDLDGDTLTYTVTIGPTHGTLAGTAPALTYEPAANYSGLDSFTFTVSDGIAESAAATVSISVTSVNDAPILNQPIDDLDVTEDSADSVIDLTGMFSDIDASDLVTLSVQANSNSSLVTASLLDNVLTLDYQPDQNGTATVTIRGTDGSGAYAQDSFLVTVTAVNDAPVAVDDLANTPMDTPVVIDVLDNDTDVDGESLSIAIIGSTNGTAVVNENGTVSFTPSASFSGLASFTYTLNDGELDSNVATVTIDVTPIASGPKLAHGVVTGVGSSGWTTVVLSHTYDNMVVIATPNYDSSDAPGVTRIQNASGNQFDVRVDSAGGGSLSDVRVHYVVVEAGFYDEPGYKMEAVTFNSTRTDENNSWVGESRSYLQSYSQPVVLGQVMSYNDPDWSVFWASGSSRSAAPTSSALTVGKHVGEDSDNTRSDETLGYIVIETSTTGTAEIEGLRYVAALGGDSIRGVGDSPAYSYSYQAMPNSKTAVASQAAMDGGNGGWAVLYGNDPITPTGNTINFAIDEDQARDTERYHTTEQVAYFIIDPPVEELRASVTAMDASGDGRVTSMDALLVINHLNTNRSHDNPSHLDLSQDGAVTPLDALVTINHLNQRTRSAIQSRSPITPQAVDQWWAMDDEDDNEGSMDEALLDILIS</sequence>
<dbReference type="GO" id="GO:0005509">
    <property type="term" value="F:calcium ion binding"/>
    <property type="evidence" value="ECO:0007669"/>
    <property type="project" value="InterPro"/>
</dbReference>
<organism evidence="2 3">
    <name type="scientific">Novipirellula artificiosorum</name>
    <dbReference type="NCBI Taxonomy" id="2528016"/>
    <lineage>
        <taxon>Bacteria</taxon>
        <taxon>Pseudomonadati</taxon>
        <taxon>Planctomycetota</taxon>
        <taxon>Planctomycetia</taxon>
        <taxon>Pirellulales</taxon>
        <taxon>Pirellulaceae</taxon>
        <taxon>Novipirellula</taxon>
    </lineage>
</organism>
<dbReference type="PANTHER" id="PTHR34720">
    <property type="entry name" value="MICROCYSTIN DEPENDENT PROTEIN"/>
    <property type="match status" value="1"/>
</dbReference>
<evidence type="ECO:0008006" key="4">
    <source>
        <dbReference type="Google" id="ProtNLM"/>
    </source>
</evidence>
<dbReference type="Gene3D" id="1.10.1330.10">
    <property type="entry name" value="Dockerin domain"/>
    <property type="match status" value="1"/>
</dbReference>
<dbReference type="RefSeq" id="WP_146524602.1">
    <property type="nucleotide sequence ID" value="NZ_SJPV01000001.1"/>
</dbReference>
<dbReference type="InterPro" id="IPR036439">
    <property type="entry name" value="Dockerin_dom_sf"/>
</dbReference>
<dbReference type="GO" id="GO:0016020">
    <property type="term" value="C:membrane"/>
    <property type="evidence" value="ECO:0007669"/>
    <property type="project" value="InterPro"/>
</dbReference>
<dbReference type="SUPFAM" id="SSF63446">
    <property type="entry name" value="Type I dockerin domain"/>
    <property type="match status" value="1"/>
</dbReference>
<dbReference type="Gene3D" id="2.60.40.2810">
    <property type="match status" value="5"/>
</dbReference>
<dbReference type="EMBL" id="SJPV01000001">
    <property type="protein sequence ID" value="TWU42564.1"/>
    <property type="molecule type" value="Genomic_DNA"/>
</dbReference>
<gene>
    <name evidence="2" type="ORF">Poly41_08610</name>
</gene>
<dbReference type="Proteomes" id="UP000319143">
    <property type="component" value="Unassembled WGS sequence"/>
</dbReference>
<dbReference type="SUPFAM" id="SSF49313">
    <property type="entry name" value="Cadherin-like"/>
    <property type="match status" value="1"/>
</dbReference>